<dbReference type="Proteomes" id="UP000830671">
    <property type="component" value="Chromosome 6"/>
</dbReference>
<evidence type="ECO:0000313" key="1">
    <source>
        <dbReference type="EMBL" id="UQC86004.1"/>
    </source>
</evidence>
<dbReference type="GeneID" id="73345481"/>
<dbReference type="KEGG" id="clup:CLUP02_11503"/>
<reference evidence="1" key="1">
    <citation type="journal article" date="2021" name="Mol. Plant Microbe Interact.">
        <title>Complete Genome Sequence of the Plant-Pathogenic Fungus Colletotrichum lupini.</title>
        <authorList>
            <person name="Baroncelli R."/>
            <person name="Pensec F."/>
            <person name="Da Lio D."/>
            <person name="Boufleur T."/>
            <person name="Vicente I."/>
            <person name="Sarrocco S."/>
            <person name="Picot A."/>
            <person name="Baraldi E."/>
            <person name="Sukno S."/>
            <person name="Thon M."/>
            <person name="Le Floch G."/>
        </authorList>
    </citation>
    <scope>NUCLEOTIDE SEQUENCE</scope>
    <source>
        <strain evidence="1">IMI 504893</strain>
    </source>
</reference>
<gene>
    <name evidence="1" type="ORF">CLUP02_11503</name>
</gene>
<dbReference type="AlphaFoldDB" id="A0A9Q8WJT6"/>
<name>A0A9Q8WJT6_9PEZI</name>
<dbReference type="RefSeq" id="XP_049147616.1">
    <property type="nucleotide sequence ID" value="XM_049290471.1"/>
</dbReference>
<sequence>MSLFKDLPQRRLLLHKRSSIQAATQRAPLSVSSRQPSTAIKATCAAVSKSIYTSE</sequence>
<proteinExistence type="predicted"/>
<evidence type="ECO:0000313" key="2">
    <source>
        <dbReference type="Proteomes" id="UP000830671"/>
    </source>
</evidence>
<dbReference type="EMBL" id="CP019478">
    <property type="protein sequence ID" value="UQC86004.1"/>
    <property type="molecule type" value="Genomic_DNA"/>
</dbReference>
<accession>A0A9Q8WJT6</accession>
<organism evidence="1 2">
    <name type="scientific">Colletotrichum lupini</name>
    <dbReference type="NCBI Taxonomy" id="145971"/>
    <lineage>
        <taxon>Eukaryota</taxon>
        <taxon>Fungi</taxon>
        <taxon>Dikarya</taxon>
        <taxon>Ascomycota</taxon>
        <taxon>Pezizomycotina</taxon>
        <taxon>Sordariomycetes</taxon>
        <taxon>Hypocreomycetidae</taxon>
        <taxon>Glomerellales</taxon>
        <taxon>Glomerellaceae</taxon>
        <taxon>Colletotrichum</taxon>
        <taxon>Colletotrichum acutatum species complex</taxon>
    </lineage>
</organism>
<keyword evidence="2" id="KW-1185">Reference proteome</keyword>
<protein>
    <submittedName>
        <fullName evidence="1">Uncharacterized protein</fullName>
    </submittedName>
</protein>